<dbReference type="Proteomes" id="UP000887540">
    <property type="component" value="Unplaced"/>
</dbReference>
<sequence>MQSIEIQKNYAHRLKYIPTKISKTKEAHKKAIEKFSPEAKKADFELTQIYKNPDLSLTEKRQQVKEILKSLHENIKNEIFNA</sequence>
<organism evidence="1 2">
    <name type="scientific">Acrobeloides nanus</name>
    <dbReference type="NCBI Taxonomy" id="290746"/>
    <lineage>
        <taxon>Eukaryota</taxon>
        <taxon>Metazoa</taxon>
        <taxon>Ecdysozoa</taxon>
        <taxon>Nematoda</taxon>
        <taxon>Chromadorea</taxon>
        <taxon>Rhabditida</taxon>
        <taxon>Tylenchina</taxon>
        <taxon>Cephalobomorpha</taxon>
        <taxon>Cephaloboidea</taxon>
        <taxon>Cephalobidae</taxon>
        <taxon>Acrobeloides</taxon>
    </lineage>
</organism>
<dbReference type="WBParaSite" id="ACRNAN_scaffold5321.g14165.t1">
    <property type="protein sequence ID" value="ACRNAN_scaffold5321.g14165.t1"/>
    <property type="gene ID" value="ACRNAN_scaffold5321.g14165"/>
</dbReference>
<accession>A0A914E309</accession>
<keyword evidence="1" id="KW-1185">Reference proteome</keyword>
<dbReference type="AlphaFoldDB" id="A0A914E309"/>
<reference evidence="2" key="1">
    <citation type="submission" date="2022-11" db="UniProtKB">
        <authorList>
            <consortium name="WormBaseParasite"/>
        </authorList>
    </citation>
    <scope>IDENTIFICATION</scope>
</reference>
<name>A0A914E309_9BILA</name>
<protein>
    <submittedName>
        <fullName evidence="2">Uncharacterized protein</fullName>
    </submittedName>
</protein>
<evidence type="ECO:0000313" key="2">
    <source>
        <dbReference type="WBParaSite" id="ACRNAN_scaffold5321.g14165.t1"/>
    </source>
</evidence>
<proteinExistence type="predicted"/>
<evidence type="ECO:0000313" key="1">
    <source>
        <dbReference type="Proteomes" id="UP000887540"/>
    </source>
</evidence>